<sequence>MVKKQDFQLPTQHAKSKKPAKAGFSMDHQTSSGDLLDENIVLTDPSTIPHPGEPF</sequence>
<proteinExistence type="predicted"/>
<comment type="caution">
    <text evidence="2">The sequence shown here is derived from an EMBL/GenBank/DDBJ whole genome shotgun (WGS) entry which is preliminary data.</text>
</comment>
<evidence type="ECO:0000313" key="2">
    <source>
        <dbReference type="EMBL" id="MBI6883271.1"/>
    </source>
</evidence>
<accession>A0A8I1ED05</accession>
<protein>
    <submittedName>
        <fullName evidence="2">Uncharacterized protein</fullName>
    </submittedName>
</protein>
<dbReference type="AlphaFoldDB" id="A0A8I1ED05"/>
<name>A0A8I1ED05_PSEPU</name>
<dbReference type="Proteomes" id="UP000637061">
    <property type="component" value="Unassembled WGS sequence"/>
</dbReference>
<dbReference type="EMBL" id="JAEHTE010000002">
    <property type="protein sequence ID" value="MBI6883271.1"/>
    <property type="molecule type" value="Genomic_DNA"/>
</dbReference>
<evidence type="ECO:0000313" key="3">
    <source>
        <dbReference type="Proteomes" id="UP000637061"/>
    </source>
</evidence>
<dbReference type="RefSeq" id="WP_198746883.1">
    <property type="nucleotide sequence ID" value="NZ_JAEHTE010000002.1"/>
</dbReference>
<organism evidence="2 3">
    <name type="scientific">Pseudomonas putida</name>
    <name type="common">Arthrobacter siderocapsulatus</name>
    <dbReference type="NCBI Taxonomy" id="303"/>
    <lineage>
        <taxon>Bacteria</taxon>
        <taxon>Pseudomonadati</taxon>
        <taxon>Pseudomonadota</taxon>
        <taxon>Gammaproteobacteria</taxon>
        <taxon>Pseudomonadales</taxon>
        <taxon>Pseudomonadaceae</taxon>
        <taxon>Pseudomonas</taxon>
    </lineage>
</organism>
<gene>
    <name evidence="2" type="ORF">JEU22_05040</name>
</gene>
<reference evidence="2" key="1">
    <citation type="submission" date="2020-12" db="EMBL/GenBank/DDBJ databases">
        <title>Enhanced detection system for hospital associated transmission using whole genome sequencing surveillance.</title>
        <authorList>
            <person name="Harrison L.H."/>
            <person name="Van Tyne D."/>
            <person name="Marsh J.W."/>
            <person name="Griffith M.P."/>
            <person name="Snyder D.J."/>
            <person name="Cooper V.S."/>
            <person name="Mustapha M."/>
        </authorList>
    </citation>
    <scope>NUCLEOTIDE SEQUENCE</scope>
    <source>
        <strain evidence="2">PSB00042</strain>
    </source>
</reference>
<feature type="region of interest" description="Disordered" evidence="1">
    <location>
        <begin position="1"/>
        <end position="33"/>
    </location>
</feature>
<evidence type="ECO:0000256" key="1">
    <source>
        <dbReference type="SAM" id="MobiDB-lite"/>
    </source>
</evidence>